<dbReference type="Proteomes" id="UP000604046">
    <property type="component" value="Unassembled WGS sequence"/>
</dbReference>
<sequence>MESTSLVQALTPLLVALVHQQVVAEDPSISSETTSARVAEYLHTHKVKILAQFMNYAHEVLQGERLRTLHWAAQSLTGYDEWREVKAARRQKLRSISLRYLSQMRFTGLPTTQGTWFYIVILTELESFYRETQILRYTSGMLPPNLDAQYQQEVGQVRDEFFAEDAEMNIAIAQWTTISAGLTA</sequence>
<evidence type="ECO:0000256" key="1">
    <source>
        <dbReference type="SAM" id="SignalP"/>
    </source>
</evidence>
<evidence type="ECO:0000313" key="3">
    <source>
        <dbReference type="EMBL" id="CAE7263179.1"/>
    </source>
</evidence>
<reference evidence="3" key="1">
    <citation type="submission" date="2021-02" db="EMBL/GenBank/DDBJ databases">
        <authorList>
            <person name="Dougan E. K."/>
            <person name="Rhodes N."/>
            <person name="Thang M."/>
            <person name="Chan C."/>
        </authorList>
    </citation>
    <scope>NUCLEOTIDE SEQUENCE</scope>
</reference>
<dbReference type="EMBL" id="CAJNDS010000652">
    <property type="protein sequence ID" value="CAE7225510.1"/>
    <property type="molecule type" value="Genomic_DNA"/>
</dbReference>
<gene>
    <name evidence="3" type="ORF">SNAT2548_LOCUS13829</name>
    <name evidence="2" type="ORF">SNAT2548_LOCUS8692</name>
</gene>
<keyword evidence="4" id="KW-1185">Reference proteome</keyword>
<evidence type="ECO:0000313" key="2">
    <source>
        <dbReference type="EMBL" id="CAE7225510.1"/>
    </source>
</evidence>
<dbReference type="AlphaFoldDB" id="A0A812MB42"/>
<dbReference type="EMBL" id="CAJNDS010001513">
    <property type="protein sequence ID" value="CAE7263179.1"/>
    <property type="molecule type" value="Genomic_DNA"/>
</dbReference>
<accession>A0A812MB42</accession>
<comment type="caution">
    <text evidence="3">The sequence shown here is derived from an EMBL/GenBank/DDBJ whole genome shotgun (WGS) entry which is preliminary data.</text>
</comment>
<name>A0A812MB42_9DINO</name>
<proteinExistence type="predicted"/>
<feature type="signal peptide" evidence="1">
    <location>
        <begin position="1"/>
        <end position="24"/>
    </location>
</feature>
<keyword evidence="1" id="KW-0732">Signal</keyword>
<organism evidence="3 4">
    <name type="scientific">Symbiodinium natans</name>
    <dbReference type="NCBI Taxonomy" id="878477"/>
    <lineage>
        <taxon>Eukaryota</taxon>
        <taxon>Sar</taxon>
        <taxon>Alveolata</taxon>
        <taxon>Dinophyceae</taxon>
        <taxon>Suessiales</taxon>
        <taxon>Symbiodiniaceae</taxon>
        <taxon>Symbiodinium</taxon>
    </lineage>
</organism>
<evidence type="ECO:0000313" key="4">
    <source>
        <dbReference type="Proteomes" id="UP000604046"/>
    </source>
</evidence>
<protein>
    <submittedName>
        <fullName evidence="3">Uncharacterized protein</fullName>
    </submittedName>
</protein>
<feature type="chain" id="PRO_5035682086" evidence="1">
    <location>
        <begin position="25"/>
        <end position="184"/>
    </location>
</feature>